<evidence type="ECO:0000259" key="8">
    <source>
        <dbReference type="Pfam" id="PF02687"/>
    </source>
</evidence>
<evidence type="ECO:0000256" key="7">
    <source>
        <dbReference type="SAM" id="Phobius"/>
    </source>
</evidence>
<protein>
    <recommendedName>
        <fullName evidence="8">ABC3 transporter permease C-terminal domain-containing protein</fullName>
    </recommendedName>
</protein>
<dbReference type="PANTHER" id="PTHR30489:SF0">
    <property type="entry name" value="LIPOPROTEIN-RELEASING SYSTEM TRANSMEMBRANE PROTEIN LOLE"/>
    <property type="match status" value="1"/>
</dbReference>
<organism evidence="9 10">
    <name type="scientific">Terrabacter aerolatus</name>
    <dbReference type="NCBI Taxonomy" id="422442"/>
    <lineage>
        <taxon>Bacteria</taxon>
        <taxon>Bacillati</taxon>
        <taxon>Actinomycetota</taxon>
        <taxon>Actinomycetes</taxon>
        <taxon>Micrococcales</taxon>
        <taxon>Intrasporangiaceae</taxon>
        <taxon>Terrabacter</taxon>
    </lineage>
</organism>
<dbReference type="EMBL" id="BJYX01000038">
    <property type="protein sequence ID" value="GEO32174.1"/>
    <property type="molecule type" value="Genomic_DNA"/>
</dbReference>
<proteinExistence type="inferred from homology"/>
<dbReference type="AlphaFoldDB" id="A0A512D6R9"/>
<dbReference type="Pfam" id="PF02687">
    <property type="entry name" value="FtsX"/>
    <property type="match status" value="2"/>
</dbReference>
<evidence type="ECO:0000256" key="6">
    <source>
        <dbReference type="ARBA" id="ARBA00023136"/>
    </source>
</evidence>
<feature type="transmembrane region" description="Helical" evidence="7">
    <location>
        <begin position="779"/>
        <end position="799"/>
    </location>
</feature>
<keyword evidence="6 7" id="KW-0472">Membrane</keyword>
<keyword evidence="10" id="KW-1185">Reference proteome</keyword>
<gene>
    <name evidence="9" type="ORF">TAE01_39840</name>
</gene>
<feature type="transmembrane region" description="Helical" evidence="7">
    <location>
        <begin position="863"/>
        <end position="887"/>
    </location>
</feature>
<keyword evidence="3" id="KW-1003">Cell membrane</keyword>
<keyword evidence="5 7" id="KW-1133">Transmembrane helix</keyword>
<evidence type="ECO:0000256" key="1">
    <source>
        <dbReference type="ARBA" id="ARBA00004651"/>
    </source>
</evidence>
<evidence type="ECO:0000256" key="3">
    <source>
        <dbReference type="ARBA" id="ARBA00022475"/>
    </source>
</evidence>
<feature type="transmembrane region" description="Helical" evidence="7">
    <location>
        <begin position="388"/>
        <end position="411"/>
    </location>
</feature>
<feature type="domain" description="ABC3 transporter permease C-terminal" evidence="8">
    <location>
        <begin position="301"/>
        <end position="411"/>
    </location>
</feature>
<feature type="transmembrane region" description="Helical" evidence="7">
    <location>
        <begin position="536"/>
        <end position="556"/>
    </location>
</feature>
<dbReference type="RefSeq" id="WP_147068531.1">
    <property type="nucleotide sequence ID" value="NZ_BAAARO010000039.1"/>
</dbReference>
<keyword evidence="4 7" id="KW-0812">Transmembrane</keyword>
<dbReference type="Proteomes" id="UP000321534">
    <property type="component" value="Unassembled WGS sequence"/>
</dbReference>
<evidence type="ECO:0000256" key="5">
    <source>
        <dbReference type="ARBA" id="ARBA00022989"/>
    </source>
</evidence>
<accession>A0A512D6R9</accession>
<feature type="transmembrane region" description="Helical" evidence="7">
    <location>
        <begin position="820"/>
        <end position="843"/>
    </location>
</feature>
<name>A0A512D6R9_9MICO</name>
<comment type="caution">
    <text evidence="9">The sequence shown here is derived from an EMBL/GenBank/DDBJ whole genome shotgun (WGS) entry which is preliminary data.</text>
</comment>
<comment type="subcellular location">
    <subcellularLocation>
        <location evidence="1">Cell membrane</location>
        <topology evidence="1">Multi-pass membrane protein</topology>
    </subcellularLocation>
</comment>
<dbReference type="InterPro" id="IPR003838">
    <property type="entry name" value="ABC3_permease_C"/>
</dbReference>
<feature type="transmembrane region" description="Helical" evidence="7">
    <location>
        <begin position="432"/>
        <end position="452"/>
    </location>
</feature>
<feature type="transmembrane region" description="Helical" evidence="7">
    <location>
        <begin position="472"/>
        <end position="492"/>
    </location>
</feature>
<evidence type="ECO:0000313" key="10">
    <source>
        <dbReference type="Proteomes" id="UP000321534"/>
    </source>
</evidence>
<evidence type="ECO:0000256" key="4">
    <source>
        <dbReference type="ARBA" id="ARBA00022692"/>
    </source>
</evidence>
<feature type="domain" description="ABC3 transporter permease C-terminal" evidence="8">
    <location>
        <begin position="780"/>
        <end position="891"/>
    </location>
</feature>
<evidence type="ECO:0000313" key="9">
    <source>
        <dbReference type="EMBL" id="GEO32174.1"/>
    </source>
</evidence>
<dbReference type="PANTHER" id="PTHR30489">
    <property type="entry name" value="LIPOPROTEIN-RELEASING SYSTEM TRANSMEMBRANE PROTEIN LOLE"/>
    <property type="match status" value="1"/>
</dbReference>
<dbReference type="OrthoDB" id="8036472at2"/>
<dbReference type="InterPro" id="IPR051447">
    <property type="entry name" value="Lipoprotein-release_system"/>
</dbReference>
<evidence type="ECO:0000256" key="2">
    <source>
        <dbReference type="ARBA" id="ARBA00005236"/>
    </source>
</evidence>
<dbReference type="GO" id="GO:0098797">
    <property type="term" value="C:plasma membrane protein complex"/>
    <property type="evidence" value="ECO:0007669"/>
    <property type="project" value="TreeGrafter"/>
</dbReference>
<feature type="transmembrane region" description="Helical" evidence="7">
    <location>
        <begin position="336"/>
        <end position="368"/>
    </location>
</feature>
<reference evidence="9 10" key="1">
    <citation type="submission" date="2019-07" db="EMBL/GenBank/DDBJ databases">
        <title>Whole genome shotgun sequence of Terrabacter aerolatus NBRC 106305.</title>
        <authorList>
            <person name="Hosoyama A."/>
            <person name="Uohara A."/>
            <person name="Ohji S."/>
            <person name="Ichikawa N."/>
        </authorList>
    </citation>
    <scope>NUCLEOTIDE SEQUENCE [LARGE SCALE GENOMIC DNA]</scope>
    <source>
        <strain evidence="9 10">NBRC 106305</strain>
    </source>
</reference>
<dbReference type="GO" id="GO:0044874">
    <property type="term" value="P:lipoprotein localization to outer membrane"/>
    <property type="evidence" value="ECO:0007669"/>
    <property type="project" value="TreeGrafter"/>
</dbReference>
<sequence length="903" mass="92394">MTGTWLMGLLRRRGGRLLAVSVGIAVAVSLIASLGTFLTVSQQTMTARALRSVAVDWQVEVQPGADPAAVRATVAGSTGVRAALPVTFARSTGLQATAGGTTQTTGAAMVLGLPDGYRAQFPGEIRQLSGAPSGVLVAQQTASNLHIRPGSHVVINLGGSRSATVTVAGVVDLPQADSLFQKVGAPVGAQPSAPPDNVILLPAATFAKVVSAQPATSLGHGSPAPAAPVVPVTTQIHVARSAPLPSDPAGAYAAVLGAAHNLEAILAGTGVVGNNVGAALDAARSDAAYAQMLFLFLGLPGALLAAMLTAALVGAGAQRRRDEQALLRTRGLPPRAIGRLAAIEAALVAAWGGVLGLVAGAIASRWAFGSSNATASAGPLGVLGLSPAWAVVAVLFGAVTAAATVLAPALRDLRHLTVSRARHAVGRARSPWWMRFGVDLGILALALVVFWVSSSDNYTLVLAPEGVPSISVSYWAFLGPTLLWLGGAMFLWRLATMSLTYGRGALARFITPLTGRLAKPAAATMSRQRRPLTRSIVLLALAISFAASTATFNATYQQQAEADAQLTNGADVAVTPAPGAPLPATATAAIARTPGVTHVEPLQHRFAYVGADLQDLYGVHPNTIASVTALQDAYFQGGTARQLMATLAAKPDSILVSDETVKDFQLHPGDLLNLRLENQSTHQLTTVPFHYAGIAKEFPTAPKDSFFVANADYVAKMTGSNAVGTYLVDTSGTNQPAVAAALRNILGTSATVTDITHTRTAVGSSLTSVNLAGLTRLELAFAVILAAGSGGLVLAIGLAERRRTMAIISVLGARRRQLRGLVMAEGAVVAVGGLLGGALISWALTQMLVKVLTGVFDPPPSSIALPTVYLTVTGVTVVAALAAAAAFSARSSTRPAVEELRDA</sequence>
<feature type="transmembrane region" description="Helical" evidence="7">
    <location>
        <begin position="17"/>
        <end position="38"/>
    </location>
</feature>
<comment type="similarity">
    <text evidence="2">Belongs to the ABC-4 integral membrane protein family. LolC/E subfamily.</text>
</comment>
<feature type="transmembrane region" description="Helical" evidence="7">
    <location>
        <begin position="292"/>
        <end position="315"/>
    </location>
</feature>